<evidence type="ECO:0000313" key="6">
    <source>
        <dbReference type="Proteomes" id="UP000033483"/>
    </source>
</evidence>
<dbReference type="GO" id="GO:0022857">
    <property type="term" value="F:transmembrane transporter activity"/>
    <property type="evidence" value="ECO:0007669"/>
    <property type="project" value="InterPro"/>
</dbReference>
<feature type="transmembrane region" description="Helical" evidence="3">
    <location>
        <begin position="134"/>
        <end position="153"/>
    </location>
</feature>
<sequence length="456" mass="49473">MDVRDPDPIHHAAGEPPYSEPYVEKIISKTMTGPAEAIAEQQALEELTRQRTDPNNYPEGGFAAWLVVFGSFCGATACFGLTNSIGVLHTYVTRDVLTSYSDGTVGWIFSIYVFISLAGGVVCGPMFDLYGPRWMVFIGSVFMVAGVMLTSFATQYWQYVLSFSVLTGIGTSIVFTPSFAAPGHWFLRRRGLATGIAATGGSVGGTVFPLMLEHLIPKIGFAWSLRALGFIMLGLSIFAYLLIRSRLPPLPNSNIRPDPKIFKQIPFSLLAISVMLMELSLFVPITYIGSYVVDMGMKSALSYQLIAILNGGSFFGRVGAGLAADKFGRFNTLIFFLILCTISCFCLWLPAKKSTGLMVAFSFVFGVASGSNISLVPVCVGQLCRTEEYGRYYATLYTIVSIGPLIGVPIGGNILQASHGSYRNLIIFTAVVYISSLACAFAARGIARGWKLRVVF</sequence>
<name>A0A0F4ZCG3_9PEZI</name>
<feature type="transmembrane region" description="Helical" evidence="3">
    <location>
        <begin position="422"/>
        <end position="443"/>
    </location>
</feature>
<dbReference type="CDD" id="cd17352">
    <property type="entry name" value="MFS_MCT_SLC16"/>
    <property type="match status" value="1"/>
</dbReference>
<feature type="domain" description="Major facilitator superfamily (MFS) profile" evidence="4">
    <location>
        <begin position="63"/>
        <end position="447"/>
    </location>
</feature>
<feature type="transmembrane region" description="Helical" evidence="3">
    <location>
        <begin position="332"/>
        <end position="351"/>
    </location>
</feature>
<reference evidence="5 6" key="1">
    <citation type="submission" date="2015-03" db="EMBL/GenBank/DDBJ databases">
        <authorList>
            <person name="Radwan O."/>
            <person name="Al-Naeli F.A."/>
            <person name="Rendon G.A."/>
            <person name="Fields C."/>
        </authorList>
    </citation>
    <scope>NUCLEOTIDE SEQUENCE [LARGE SCALE GENOMIC DNA]</scope>
    <source>
        <strain evidence="5">CR-DP1</strain>
    </source>
</reference>
<dbReference type="GO" id="GO:0016020">
    <property type="term" value="C:membrane"/>
    <property type="evidence" value="ECO:0007669"/>
    <property type="project" value="UniProtKB-SubCell"/>
</dbReference>
<feature type="transmembrane region" description="Helical" evidence="3">
    <location>
        <begin position="300"/>
        <end position="320"/>
    </location>
</feature>
<comment type="caution">
    <text evidence="5">The sequence shown here is derived from an EMBL/GenBank/DDBJ whole genome shotgun (WGS) entry which is preliminary data.</text>
</comment>
<feature type="transmembrane region" description="Helical" evidence="3">
    <location>
        <begin position="264"/>
        <end position="288"/>
    </location>
</feature>
<gene>
    <name evidence="5" type="ORF">TD95_003809</name>
</gene>
<proteinExistence type="inferred from homology"/>
<dbReference type="Gene3D" id="1.20.1250.20">
    <property type="entry name" value="MFS general substrate transporter like domains"/>
    <property type="match status" value="2"/>
</dbReference>
<dbReference type="InterPro" id="IPR020846">
    <property type="entry name" value="MFS_dom"/>
</dbReference>
<evidence type="ECO:0000256" key="2">
    <source>
        <dbReference type="ARBA" id="ARBA00006727"/>
    </source>
</evidence>
<dbReference type="PANTHER" id="PTHR11360">
    <property type="entry name" value="MONOCARBOXYLATE TRANSPORTER"/>
    <property type="match status" value="1"/>
</dbReference>
<keyword evidence="3" id="KW-1133">Transmembrane helix</keyword>
<dbReference type="Pfam" id="PF07690">
    <property type="entry name" value="MFS_1"/>
    <property type="match status" value="1"/>
</dbReference>
<feature type="transmembrane region" description="Helical" evidence="3">
    <location>
        <begin position="159"/>
        <end position="180"/>
    </location>
</feature>
<feature type="transmembrane region" description="Helical" evidence="3">
    <location>
        <begin position="62"/>
        <end position="85"/>
    </location>
</feature>
<dbReference type="SUPFAM" id="SSF103473">
    <property type="entry name" value="MFS general substrate transporter"/>
    <property type="match status" value="1"/>
</dbReference>
<evidence type="ECO:0000256" key="3">
    <source>
        <dbReference type="SAM" id="Phobius"/>
    </source>
</evidence>
<dbReference type="PANTHER" id="PTHR11360:SF177">
    <property type="entry name" value="RIBOFLAVIN TRANSPORTER MCH5"/>
    <property type="match status" value="1"/>
</dbReference>
<evidence type="ECO:0000256" key="1">
    <source>
        <dbReference type="ARBA" id="ARBA00004141"/>
    </source>
</evidence>
<dbReference type="InterPro" id="IPR050327">
    <property type="entry name" value="Proton-linked_MCT"/>
</dbReference>
<feature type="transmembrane region" description="Helical" evidence="3">
    <location>
        <begin position="392"/>
        <end position="410"/>
    </location>
</feature>
<keyword evidence="6" id="KW-1185">Reference proteome</keyword>
<feature type="transmembrane region" description="Helical" evidence="3">
    <location>
        <begin position="192"/>
        <end position="211"/>
    </location>
</feature>
<evidence type="ECO:0000259" key="4">
    <source>
        <dbReference type="PROSITE" id="PS50850"/>
    </source>
</evidence>
<dbReference type="PROSITE" id="PS50850">
    <property type="entry name" value="MFS"/>
    <property type="match status" value="1"/>
</dbReference>
<organism evidence="5 6">
    <name type="scientific">Thielaviopsis punctulata</name>
    <dbReference type="NCBI Taxonomy" id="72032"/>
    <lineage>
        <taxon>Eukaryota</taxon>
        <taxon>Fungi</taxon>
        <taxon>Dikarya</taxon>
        <taxon>Ascomycota</taxon>
        <taxon>Pezizomycotina</taxon>
        <taxon>Sordariomycetes</taxon>
        <taxon>Hypocreomycetidae</taxon>
        <taxon>Microascales</taxon>
        <taxon>Ceratocystidaceae</taxon>
        <taxon>Thielaviopsis</taxon>
    </lineage>
</organism>
<comment type="similarity">
    <text evidence="2">Belongs to the major facilitator superfamily. Monocarboxylate porter (TC 2.A.1.13) family.</text>
</comment>
<accession>A0A0F4ZCG3</accession>
<feature type="transmembrane region" description="Helical" evidence="3">
    <location>
        <begin position="223"/>
        <end position="243"/>
    </location>
</feature>
<protein>
    <recommendedName>
        <fullName evidence="4">Major facilitator superfamily (MFS) profile domain-containing protein</fullName>
    </recommendedName>
</protein>
<comment type="subcellular location">
    <subcellularLocation>
        <location evidence="1">Membrane</location>
        <topology evidence="1">Multi-pass membrane protein</topology>
    </subcellularLocation>
</comment>
<evidence type="ECO:0000313" key="5">
    <source>
        <dbReference type="EMBL" id="KKA27925.1"/>
    </source>
</evidence>
<dbReference type="OrthoDB" id="410267at2759"/>
<dbReference type="InterPro" id="IPR036259">
    <property type="entry name" value="MFS_trans_sf"/>
</dbReference>
<dbReference type="Proteomes" id="UP000033483">
    <property type="component" value="Unassembled WGS sequence"/>
</dbReference>
<dbReference type="InterPro" id="IPR011701">
    <property type="entry name" value="MFS"/>
</dbReference>
<dbReference type="AlphaFoldDB" id="A0A0F4ZCG3"/>
<dbReference type="EMBL" id="LAEV01001487">
    <property type="protein sequence ID" value="KKA27925.1"/>
    <property type="molecule type" value="Genomic_DNA"/>
</dbReference>
<keyword evidence="3" id="KW-0812">Transmembrane</keyword>
<keyword evidence="3" id="KW-0472">Membrane</keyword>
<feature type="transmembrane region" description="Helical" evidence="3">
    <location>
        <begin position="105"/>
        <end position="127"/>
    </location>
</feature>
<feature type="transmembrane region" description="Helical" evidence="3">
    <location>
        <begin position="357"/>
        <end position="380"/>
    </location>
</feature>